<dbReference type="AlphaFoldDB" id="A0A140B0Z9"/>
<geneLocation type="mitochondrion" evidence="10"/>
<dbReference type="PANTHER" id="PTHR11432">
    <property type="entry name" value="NADH DEHYDROGENASE SUBUNIT 1"/>
    <property type="match status" value="1"/>
</dbReference>
<comment type="catalytic activity">
    <reaction evidence="8">
        <text>a ubiquinone + NADH + 5 H(+)(in) = a ubiquinol + NAD(+) + 4 H(+)(out)</text>
        <dbReference type="Rhea" id="RHEA:29091"/>
        <dbReference type="Rhea" id="RHEA-COMP:9565"/>
        <dbReference type="Rhea" id="RHEA-COMP:9566"/>
        <dbReference type="ChEBI" id="CHEBI:15378"/>
        <dbReference type="ChEBI" id="CHEBI:16389"/>
        <dbReference type="ChEBI" id="CHEBI:17976"/>
        <dbReference type="ChEBI" id="CHEBI:57540"/>
        <dbReference type="ChEBI" id="CHEBI:57945"/>
        <dbReference type="EC" id="7.1.1.2"/>
    </reaction>
</comment>
<feature type="transmembrane region" description="Helical" evidence="9">
    <location>
        <begin position="177"/>
        <end position="200"/>
    </location>
</feature>
<keyword evidence="4 7" id="KW-0812">Transmembrane</keyword>
<feature type="transmembrane region" description="Helical" evidence="9">
    <location>
        <begin position="6"/>
        <end position="30"/>
    </location>
</feature>
<keyword evidence="7" id="KW-0520">NAD</keyword>
<dbReference type="EMBL" id="KR703278">
    <property type="protein sequence ID" value="ALN38361.1"/>
    <property type="molecule type" value="Genomic_DNA"/>
</dbReference>
<dbReference type="GO" id="GO:0008137">
    <property type="term" value="F:NADH dehydrogenase (ubiquinone) activity"/>
    <property type="evidence" value="ECO:0007669"/>
    <property type="project" value="UniProtKB-EC"/>
</dbReference>
<evidence type="ECO:0000256" key="9">
    <source>
        <dbReference type="SAM" id="Phobius"/>
    </source>
</evidence>
<dbReference type="PANTHER" id="PTHR11432:SF3">
    <property type="entry name" value="NADH-UBIQUINONE OXIDOREDUCTASE CHAIN 1"/>
    <property type="match status" value="1"/>
</dbReference>
<feature type="transmembrane region" description="Helical" evidence="9">
    <location>
        <begin position="144"/>
        <end position="171"/>
    </location>
</feature>
<evidence type="ECO:0000256" key="1">
    <source>
        <dbReference type="ARBA" id="ARBA00004141"/>
    </source>
</evidence>
<feature type="transmembrane region" description="Helical" evidence="9">
    <location>
        <begin position="279"/>
        <end position="299"/>
    </location>
</feature>
<keyword evidence="8 10" id="KW-0496">Mitochondrion</keyword>
<dbReference type="GO" id="GO:0009060">
    <property type="term" value="P:aerobic respiration"/>
    <property type="evidence" value="ECO:0007669"/>
    <property type="project" value="TreeGrafter"/>
</dbReference>
<comment type="similarity">
    <text evidence="2 7">Belongs to the complex I subunit 1 family.</text>
</comment>
<evidence type="ECO:0000256" key="7">
    <source>
        <dbReference type="RuleBase" id="RU000471"/>
    </source>
</evidence>
<feature type="transmembrane region" description="Helical" evidence="9">
    <location>
        <begin position="246"/>
        <end position="267"/>
    </location>
</feature>
<evidence type="ECO:0000313" key="10">
    <source>
        <dbReference type="EMBL" id="ALN38361.1"/>
    </source>
</evidence>
<feature type="transmembrane region" description="Helical" evidence="9">
    <location>
        <begin position="77"/>
        <end position="99"/>
    </location>
</feature>
<protein>
    <recommendedName>
        <fullName evidence="3 8">NADH-ubiquinone oxidoreductase chain 1</fullName>
        <ecNumber evidence="8">7.1.1.2</ecNumber>
    </recommendedName>
</protein>
<dbReference type="Pfam" id="PF00146">
    <property type="entry name" value="NADHdh"/>
    <property type="match status" value="1"/>
</dbReference>
<evidence type="ECO:0000256" key="8">
    <source>
        <dbReference type="RuleBase" id="RU000473"/>
    </source>
</evidence>
<evidence type="ECO:0000256" key="6">
    <source>
        <dbReference type="ARBA" id="ARBA00023136"/>
    </source>
</evidence>
<name>A0A140B0Z9_9TREM</name>
<dbReference type="GO" id="GO:0003954">
    <property type="term" value="F:NADH dehydrogenase activity"/>
    <property type="evidence" value="ECO:0007669"/>
    <property type="project" value="TreeGrafter"/>
</dbReference>
<organism evidence="10">
    <name type="scientific">Brachycladium goliath</name>
    <dbReference type="NCBI Taxonomy" id="1751714"/>
    <lineage>
        <taxon>Eukaryota</taxon>
        <taxon>Metazoa</taxon>
        <taxon>Spiralia</taxon>
        <taxon>Lophotrochozoa</taxon>
        <taxon>Platyhelminthes</taxon>
        <taxon>Trematoda</taxon>
        <taxon>Digenea</taxon>
        <taxon>Plagiorchiida</taxon>
        <taxon>Xiphidiata</taxon>
        <taxon>Allocreadioidea</taxon>
        <taxon>Brachycladiidae</taxon>
        <taxon>Brachycladium</taxon>
    </lineage>
</organism>
<keyword evidence="6 9" id="KW-0472">Membrane</keyword>
<accession>A0A140B0Z9</accession>
<evidence type="ECO:0000256" key="3">
    <source>
        <dbReference type="ARBA" id="ARBA00021009"/>
    </source>
</evidence>
<keyword evidence="5 9" id="KW-1133">Transmembrane helix</keyword>
<feature type="transmembrane region" description="Helical" evidence="9">
    <location>
        <begin position="111"/>
        <end position="132"/>
    </location>
</feature>
<evidence type="ECO:0000256" key="5">
    <source>
        <dbReference type="ARBA" id="ARBA00022989"/>
    </source>
</evidence>
<proteinExistence type="inferred from homology"/>
<dbReference type="InterPro" id="IPR001694">
    <property type="entry name" value="NADH_UbQ_OxRdtase_su1/FPO"/>
</dbReference>
<keyword evidence="8" id="KW-0830">Ubiquinone</keyword>
<evidence type="ECO:0000256" key="4">
    <source>
        <dbReference type="ARBA" id="ARBA00022692"/>
    </source>
</evidence>
<comment type="subcellular location">
    <subcellularLocation>
        <location evidence="1">Membrane</location>
        <topology evidence="1">Multi-pass membrane protein</topology>
    </subcellularLocation>
    <subcellularLocation>
        <location evidence="7">Mitochondrion inner membrane</location>
        <topology evidence="7">Multi-pass membrane protein</topology>
    </subcellularLocation>
</comment>
<dbReference type="GO" id="GO:0005743">
    <property type="term" value="C:mitochondrial inner membrane"/>
    <property type="evidence" value="ECO:0007669"/>
    <property type="project" value="UniProtKB-SubCell"/>
</dbReference>
<dbReference type="EC" id="7.1.1.2" evidence="8"/>
<evidence type="ECO:0000256" key="2">
    <source>
        <dbReference type="ARBA" id="ARBA00010535"/>
    </source>
</evidence>
<dbReference type="InterPro" id="IPR018086">
    <property type="entry name" value="NADH_UbQ_OxRdtase_su1_CS"/>
</dbReference>
<gene>
    <name evidence="10" type="primary">nad1</name>
</gene>
<dbReference type="PROSITE" id="PS00668">
    <property type="entry name" value="COMPLEX1_ND1_2"/>
    <property type="match status" value="1"/>
</dbReference>
<sequence length="300" mass="33649">MVLVLNGFYVFLSSVLSFALIMLFVAFFILGERKVLGYMQIRKGPNKVGLVGLFQSFADLMKLVVKFKVSLFQGRSWLAWSGVFLLVLLACSYCVLFSYGLSGFSSCNVLLWFLVVTSVTGYSLLSVGWGSYNKYALLSCVRSAFGSVTFEACFMCVVVISALVVGGYSLWGLAEDVWGLALVVAPCYALWLVGILCECNRTPFDYAEAESELVSGLNTEYCNVPFTCLFACEYLIMFIFSWLTSVLFFSGVLVVVLSLLHVVFFVWARGTLPRVRYDYFVGFMWRWALLVFVFSLFLVV</sequence>
<reference evidence="10" key="1">
    <citation type="journal article" date="2016" name="Parasitol. Int.">
        <title>The mitochondrial genome and ribosomal operon of Brachycladium goliath (Digenea: Brachycladiidae) recovered from a stranded minke whale.</title>
        <authorList>
            <person name="Briscoe A.G."/>
            <person name="Bray R.A."/>
            <person name="Brabec J."/>
            <person name="Littlewood D.T."/>
        </authorList>
    </citation>
    <scope>NUCLEOTIDE SEQUENCE</scope>
</reference>